<feature type="compositionally biased region" description="Polar residues" evidence="1">
    <location>
        <begin position="165"/>
        <end position="185"/>
    </location>
</feature>
<evidence type="ECO:0000256" key="1">
    <source>
        <dbReference type="SAM" id="MobiDB-lite"/>
    </source>
</evidence>
<protein>
    <submittedName>
        <fullName evidence="3">Uncharacterized protein</fullName>
    </submittedName>
</protein>
<evidence type="ECO:0000313" key="3">
    <source>
        <dbReference type="EMBL" id="CAE4609106.1"/>
    </source>
</evidence>
<dbReference type="AlphaFoldDB" id="A0A6U3VHC8"/>
<reference evidence="3" key="1">
    <citation type="submission" date="2021-01" db="EMBL/GenBank/DDBJ databases">
        <authorList>
            <person name="Corre E."/>
            <person name="Pelletier E."/>
            <person name="Niang G."/>
            <person name="Scheremetjew M."/>
            <person name="Finn R."/>
            <person name="Kale V."/>
            <person name="Holt S."/>
            <person name="Cochrane G."/>
            <person name="Meng A."/>
            <person name="Brown T."/>
            <person name="Cohen L."/>
        </authorList>
    </citation>
    <scope>NUCLEOTIDE SEQUENCE</scope>
    <source>
        <strain evidence="3">GSO104</strain>
    </source>
</reference>
<evidence type="ECO:0000313" key="2">
    <source>
        <dbReference type="EMBL" id="CAE4609104.1"/>
    </source>
</evidence>
<proteinExistence type="predicted"/>
<feature type="compositionally biased region" description="Low complexity" evidence="1">
    <location>
        <begin position="142"/>
        <end position="164"/>
    </location>
</feature>
<gene>
    <name evidence="2" type="ORF">DBRI00130_LOCUS15894</name>
    <name evidence="3" type="ORF">DBRI00130_LOCUS15895</name>
</gene>
<organism evidence="3">
    <name type="scientific">Ditylum brightwellii</name>
    <dbReference type="NCBI Taxonomy" id="49249"/>
    <lineage>
        <taxon>Eukaryota</taxon>
        <taxon>Sar</taxon>
        <taxon>Stramenopiles</taxon>
        <taxon>Ochrophyta</taxon>
        <taxon>Bacillariophyta</taxon>
        <taxon>Mediophyceae</taxon>
        <taxon>Lithodesmiophycidae</taxon>
        <taxon>Lithodesmiales</taxon>
        <taxon>Lithodesmiaceae</taxon>
        <taxon>Ditylum</taxon>
    </lineage>
</organism>
<name>A0A6U3VHC8_9STRA</name>
<feature type="region of interest" description="Disordered" evidence="1">
    <location>
        <begin position="108"/>
        <end position="194"/>
    </location>
</feature>
<dbReference type="EMBL" id="HBNS01020008">
    <property type="protein sequence ID" value="CAE4609104.1"/>
    <property type="molecule type" value="Transcribed_RNA"/>
</dbReference>
<feature type="compositionally biased region" description="Polar residues" evidence="1">
    <location>
        <begin position="111"/>
        <end position="132"/>
    </location>
</feature>
<sequence length="297" mass="33142">MSSTQSQQKQSAERIRERFLHKIGIEPPQPNMENPAVPLLQSAVINQPSLPQTPTSCLGDVTPFYETLKVCLDDDTSMEDEDDDYFDDEDFFIGEDYAFEPMAMEKVPTMPLNTSSPETLTQQFASKPQNSPSPVPQAALVSDEGSSQSESSSLSTDFSSVDSSTRYSCGNLTHASQDSSTCSNKTETKKRSKRRVVLDNDVAVIPIPTREEYTDHMRERLWSTPFELYQNAARNSIEFAAEGWNWRTVTDDEDMLVCTDTNELIHPIHLINAMANTDTLPDTATQPAVQPIQQMSG</sequence>
<dbReference type="EMBL" id="HBNS01020009">
    <property type="protein sequence ID" value="CAE4609106.1"/>
    <property type="molecule type" value="Transcribed_RNA"/>
</dbReference>
<accession>A0A6U3VHC8</accession>